<evidence type="ECO:0008006" key="3">
    <source>
        <dbReference type="Google" id="ProtNLM"/>
    </source>
</evidence>
<comment type="caution">
    <text evidence="1">The sequence shown here is derived from an EMBL/GenBank/DDBJ whole genome shotgun (WGS) entry which is preliminary data.</text>
</comment>
<dbReference type="EMBL" id="CAKOGP040001402">
    <property type="protein sequence ID" value="CAJ1945405.1"/>
    <property type="molecule type" value="Genomic_DNA"/>
</dbReference>
<proteinExistence type="predicted"/>
<evidence type="ECO:0000313" key="2">
    <source>
        <dbReference type="Proteomes" id="UP001295423"/>
    </source>
</evidence>
<gene>
    <name evidence="1" type="ORF">CYCCA115_LOCUS9548</name>
</gene>
<dbReference type="PANTHER" id="PTHR12941:SF10">
    <property type="entry name" value="ER MEMBRANE PROTEIN COMPLEX SUBUNIT 8_9 HOMOLOG"/>
    <property type="match status" value="1"/>
</dbReference>
<dbReference type="AlphaFoldDB" id="A0AAD2D0C5"/>
<dbReference type="GO" id="GO:0072546">
    <property type="term" value="C:EMC complex"/>
    <property type="evidence" value="ECO:0007669"/>
    <property type="project" value="InterPro"/>
</dbReference>
<organism evidence="1 2">
    <name type="scientific">Cylindrotheca closterium</name>
    <dbReference type="NCBI Taxonomy" id="2856"/>
    <lineage>
        <taxon>Eukaryota</taxon>
        <taxon>Sar</taxon>
        <taxon>Stramenopiles</taxon>
        <taxon>Ochrophyta</taxon>
        <taxon>Bacillariophyta</taxon>
        <taxon>Bacillariophyceae</taxon>
        <taxon>Bacillariophycidae</taxon>
        <taxon>Bacillariales</taxon>
        <taxon>Bacillariaceae</taxon>
        <taxon>Cylindrotheca</taxon>
    </lineage>
</organism>
<accession>A0AAD2D0C5</accession>
<dbReference type="InterPro" id="IPR005366">
    <property type="entry name" value="EMC8/9"/>
</dbReference>
<evidence type="ECO:0000313" key="1">
    <source>
        <dbReference type="EMBL" id="CAJ1945405.1"/>
    </source>
</evidence>
<reference evidence="1" key="1">
    <citation type="submission" date="2023-08" db="EMBL/GenBank/DDBJ databases">
        <authorList>
            <person name="Audoor S."/>
            <person name="Bilcke G."/>
        </authorList>
    </citation>
    <scope>NUCLEOTIDE SEQUENCE</scope>
</reference>
<sequence>MSVTVSPEAYRTMIVFAASHCTKAVHGILVGSTSDDRFVVQNAFPICHETPTRPLVDIAEALVEAMLADDNNSNIIIGWFMSPEVLSDRSSGPVAMRVASVLPKNTENGVLLVLQNEEIGQLASNEKIMGAECMQGFGKDFGKQWTQALEVSILDQKSSTERTRKDIISGRKIEDLTDHWQNGVSTPWHPIVT</sequence>
<dbReference type="Pfam" id="PF03665">
    <property type="entry name" value="UPF0172"/>
    <property type="match status" value="1"/>
</dbReference>
<name>A0AAD2D0C5_9STRA</name>
<dbReference type="Gene3D" id="3.40.140.10">
    <property type="entry name" value="Cytidine Deaminase, domain 2"/>
    <property type="match status" value="1"/>
</dbReference>
<dbReference type="PANTHER" id="PTHR12941">
    <property type="entry name" value="ER MEMBRANE PROTEIN COMPLEX"/>
    <property type="match status" value="1"/>
</dbReference>
<keyword evidence="2" id="KW-1185">Reference proteome</keyword>
<dbReference type="Proteomes" id="UP001295423">
    <property type="component" value="Unassembled WGS sequence"/>
</dbReference>
<protein>
    <recommendedName>
        <fullName evidence="3">MPN domain-containing protein</fullName>
    </recommendedName>
</protein>